<dbReference type="InterPro" id="IPR051117">
    <property type="entry name" value="TRG_var/const_region"/>
</dbReference>
<reference evidence="9" key="1">
    <citation type="submission" date="2025-08" db="UniProtKB">
        <authorList>
            <consortium name="Ensembl"/>
        </authorList>
    </citation>
    <scope>IDENTIFICATION</scope>
</reference>
<dbReference type="SMART" id="SM00409">
    <property type="entry name" value="IG"/>
    <property type="match status" value="2"/>
</dbReference>
<keyword evidence="4" id="KW-0472">Membrane</keyword>
<dbReference type="InterPro" id="IPR007110">
    <property type="entry name" value="Ig-like_dom"/>
</dbReference>
<evidence type="ECO:0000256" key="1">
    <source>
        <dbReference type="ARBA" id="ARBA00004370"/>
    </source>
</evidence>
<dbReference type="InterPro" id="IPR003599">
    <property type="entry name" value="Ig_sub"/>
</dbReference>
<feature type="signal peptide" evidence="7">
    <location>
        <begin position="1"/>
        <end position="17"/>
    </location>
</feature>
<dbReference type="Pfam" id="PF07686">
    <property type="entry name" value="V-set"/>
    <property type="match status" value="1"/>
</dbReference>
<dbReference type="InterPro" id="IPR003597">
    <property type="entry name" value="Ig_C1-set"/>
</dbReference>
<dbReference type="Ensembl" id="ENSNMLT00000042533.1">
    <property type="protein sequence ID" value="ENSNMLP00000038205.1"/>
    <property type="gene ID" value="ENSNMLG00000023592.1"/>
</dbReference>
<evidence type="ECO:0000256" key="3">
    <source>
        <dbReference type="ARBA" id="ARBA00022989"/>
    </source>
</evidence>
<accession>A0A8C6UNV7</accession>
<dbReference type="InterPro" id="IPR013106">
    <property type="entry name" value="Ig_V-set"/>
</dbReference>
<keyword evidence="6" id="KW-0393">Immunoglobulin domain</keyword>
<dbReference type="SMART" id="SM00406">
    <property type="entry name" value="IGv"/>
    <property type="match status" value="1"/>
</dbReference>
<organism evidence="9 10">
    <name type="scientific">Neogobius melanostomus</name>
    <name type="common">round goby</name>
    <dbReference type="NCBI Taxonomy" id="47308"/>
    <lineage>
        <taxon>Eukaryota</taxon>
        <taxon>Metazoa</taxon>
        <taxon>Chordata</taxon>
        <taxon>Craniata</taxon>
        <taxon>Vertebrata</taxon>
        <taxon>Euteleostomi</taxon>
        <taxon>Actinopterygii</taxon>
        <taxon>Neopterygii</taxon>
        <taxon>Teleostei</taxon>
        <taxon>Neoteleostei</taxon>
        <taxon>Acanthomorphata</taxon>
        <taxon>Gobiaria</taxon>
        <taxon>Gobiiformes</taxon>
        <taxon>Gobioidei</taxon>
        <taxon>Gobiidae</taxon>
        <taxon>Benthophilinae</taxon>
        <taxon>Neogobiini</taxon>
        <taxon>Neogobius</taxon>
    </lineage>
</organism>
<reference evidence="9" key="2">
    <citation type="submission" date="2025-09" db="UniProtKB">
        <authorList>
            <consortium name="Ensembl"/>
        </authorList>
    </citation>
    <scope>IDENTIFICATION</scope>
</reference>
<keyword evidence="10" id="KW-1185">Reference proteome</keyword>
<keyword evidence="7" id="KW-0732">Signal</keyword>
<keyword evidence="3" id="KW-1133">Transmembrane helix</keyword>
<dbReference type="AlphaFoldDB" id="A0A8C6UNV7"/>
<keyword evidence="5" id="KW-0675">Receptor</keyword>
<evidence type="ECO:0000259" key="8">
    <source>
        <dbReference type="PROSITE" id="PS50835"/>
    </source>
</evidence>
<dbReference type="Proteomes" id="UP000694523">
    <property type="component" value="Unplaced"/>
</dbReference>
<keyword evidence="2" id="KW-0812">Transmembrane</keyword>
<evidence type="ECO:0000313" key="10">
    <source>
        <dbReference type="Proteomes" id="UP000694523"/>
    </source>
</evidence>
<feature type="domain" description="Ig-like" evidence="8">
    <location>
        <begin position="138"/>
        <end position="229"/>
    </location>
</feature>
<evidence type="ECO:0000256" key="7">
    <source>
        <dbReference type="SAM" id="SignalP"/>
    </source>
</evidence>
<dbReference type="PROSITE" id="PS50835">
    <property type="entry name" value="IG_LIKE"/>
    <property type="match status" value="2"/>
</dbReference>
<feature type="chain" id="PRO_5034683052" description="Ig-like domain-containing protein" evidence="7">
    <location>
        <begin position="18"/>
        <end position="238"/>
    </location>
</feature>
<evidence type="ECO:0000256" key="5">
    <source>
        <dbReference type="ARBA" id="ARBA00023170"/>
    </source>
</evidence>
<dbReference type="GO" id="GO:0016020">
    <property type="term" value="C:membrane"/>
    <property type="evidence" value="ECO:0007669"/>
    <property type="project" value="UniProtKB-SubCell"/>
</dbReference>
<evidence type="ECO:0000256" key="4">
    <source>
        <dbReference type="ARBA" id="ARBA00023136"/>
    </source>
</evidence>
<dbReference type="Gene3D" id="2.60.40.10">
    <property type="entry name" value="Immunoglobulins"/>
    <property type="match status" value="2"/>
</dbReference>
<dbReference type="Pfam" id="PF07654">
    <property type="entry name" value="C1-set"/>
    <property type="match status" value="1"/>
</dbReference>
<dbReference type="PANTHER" id="PTHR19256:SF65">
    <property type="entry name" value="T CELL RECEPTOR GAMMA CONSTANT 1-RELATED"/>
    <property type="match status" value="1"/>
</dbReference>
<dbReference type="InterPro" id="IPR036179">
    <property type="entry name" value="Ig-like_dom_sf"/>
</dbReference>
<dbReference type="SUPFAM" id="SSF48726">
    <property type="entry name" value="Immunoglobulin"/>
    <property type="match status" value="2"/>
</dbReference>
<name>A0A8C6UNV7_9GOBI</name>
<evidence type="ECO:0000256" key="6">
    <source>
        <dbReference type="ARBA" id="ARBA00023319"/>
    </source>
</evidence>
<dbReference type="PANTHER" id="PTHR19256">
    <property type="entry name" value="T-CELL RECEPTOR GAMMA CHAIN"/>
    <property type="match status" value="1"/>
</dbReference>
<dbReference type="InterPro" id="IPR013783">
    <property type="entry name" value="Ig-like_fold"/>
</dbReference>
<feature type="domain" description="Ig-like" evidence="8">
    <location>
        <begin position="19"/>
        <end position="113"/>
    </location>
</feature>
<dbReference type="SMART" id="SM00407">
    <property type="entry name" value="IGc1"/>
    <property type="match status" value="1"/>
</dbReference>
<protein>
    <recommendedName>
        <fullName evidence="8">Ig-like domain-containing protein</fullName>
    </recommendedName>
</protein>
<evidence type="ECO:0000256" key="2">
    <source>
        <dbReference type="ARBA" id="ARBA00022692"/>
    </source>
</evidence>
<sequence>MLWSLFFLTTALTCANAVTVVTQSPAALTMMRGETASMDCNLGTVTDQSARWYKQIPGEIPKYVLKFHHSFSKVEYGSGFSAPKFTSTNQDETSYRLIINNVDEGDSAIYHCTTWDDIAKDTVVFGPGTKLCSPCSCPDCVPPSYTELQSGRATLLCVSRQSVPFAEVTWLADGTPVSSEVWSSSTVQQPEQTFHMSSSLSIHLCHWSSHKVYTCRVSVGPHSTEAHISQSHVFPTNV</sequence>
<evidence type="ECO:0000313" key="9">
    <source>
        <dbReference type="Ensembl" id="ENSNMLP00000038205.1"/>
    </source>
</evidence>
<comment type="subcellular location">
    <subcellularLocation>
        <location evidence="1">Membrane</location>
    </subcellularLocation>
</comment>
<proteinExistence type="predicted"/>
<dbReference type="CDD" id="cd00099">
    <property type="entry name" value="IgV"/>
    <property type="match status" value="1"/>
</dbReference>